<sequence length="346" mass="40804">MPFSSLCIYSAAMYENNGSEMDSRAQVKPKLLCKDLAPQVVPDCTPEVEVGEYFLLKSEERLSKKKPEWDWPPLSPATELVAAYRDLEVANRNLNEKWAKGKEKQEQMDKEWDELRENEKHLRESFTRFNKFLQVNREKRERAESKIQEEKAVQKQRKKETVQLQEKLEGFIQIKKTLEEHVNKHKIYEDFLDNVVGNTVFRYETLSASLMELTDQQWSNLATLENAYNHTVRLTEEKSQLMLGLSNRISDLQSHYDQAKAETFRWETALSHIEDINAEKHIEINEVRTSCWNMYRDICRRKNMPVKTAERDVEQQLIHIKHTIQALKKIVHIVRQRAILDTASNI</sequence>
<reference evidence="4 5" key="1">
    <citation type="journal article" date="2014" name="Nat. Commun.">
        <title>Molecular traces of alternative social organization in a termite genome.</title>
        <authorList>
            <person name="Terrapon N."/>
            <person name="Li C."/>
            <person name="Robertson H.M."/>
            <person name="Ji L."/>
            <person name="Meng X."/>
            <person name="Booth W."/>
            <person name="Chen Z."/>
            <person name="Childers C.P."/>
            <person name="Glastad K.M."/>
            <person name="Gokhale K."/>
            <person name="Gowin J."/>
            <person name="Gronenberg W."/>
            <person name="Hermansen R.A."/>
            <person name="Hu H."/>
            <person name="Hunt B.G."/>
            <person name="Huylmans A.K."/>
            <person name="Khalil S.M."/>
            <person name="Mitchell R.D."/>
            <person name="Munoz-Torres M.C."/>
            <person name="Mustard J.A."/>
            <person name="Pan H."/>
            <person name="Reese J.T."/>
            <person name="Scharf M.E."/>
            <person name="Sun F."/>
            <person name="Vogel H."/>
            <person name="Xiao J."/>
            <person name="Yang W."/>
            <person name="Yang Z."/>
            <person name="Yang Z."/>
            <person name="Zhou J."/>
            <person name="Zhu J."/>
            <person name="Brent C.S."/>
            <person name="Elsik C.G."/>
            <person name="Goodisman M.A."/>
            <person name="Liberles D.A."/>
            <person name="Roe R.M."/>
            <person name="Vargo E.L."/>
            <person name="Vilcinskas A."/>
            <person name="Wang J."/>
            <person name="Bornberg-Bauer E."/>
            <person name="Korb J."/>
            <person name="Zhang G."/>
            <person name="Liebig J."/>
        </authorList>
    </citation>
    <scope>NUCLEOTIDE SEQUENCE [LARGE SCALE GENOMIC DNA]</scope>
    <source>
        <tissue evidence="4">Whole organism</tissue>
    </source>
</reference>
<keyword evidence="1 2" id="KW-0175">Coiled coil</keyword>
<evidence type="ECO:0000313" key="5">
    <source>
        <dbReference type="Proteomes" id="UP000027135"/>
    </source>
</evidence>
<proteinExistence type="predicted"/>
<accession>A0A067REI3</accession>
<dbReference type="STRING" id="136037.A0A067REI3"/>
<dbReference type="GO" id="GO:0005856">
    <property type="term" value="C:cytoskeleton"/>
    <property type="evidence" value="ECO:0007669"/>
    <property type="project" value="UniProtKB-ARBA"/>
</dbReference>
<dbReference type="eggNOG" id="ENOG502QRZS">
    <property type="taxonomic scope" value="Eukaryota"/>
</dbReference>
<dbReference type="InterPro" id="IPR051147">
    <property type="entry name" value="CFAP_domain-containing"/>
</dbReference>
<dbReference type="InParanoid" id="A0A067REI3"/>
<evidence type="ECO:0000256" key="2">
    <source>
        <dbReference type="SAM" id="Coils"/>
    </source>
</evidence>
<dbReference type="PANTHER" id="PTHR21683">
    <property type="entry name" value="COILED-COIL DOMAIN-CONTAINING PROTEIN 42 LIKE-2-LIKE-RELATED"/>
    <property type="match status" value="1"/>
</dbReference>
<keyword evidence="5" id="KW-1185">Reference proteome</keyword>
<protein>
    <submittedName>
        <fullName evidence="4">Coiled-coil domain-containing protein 42-like protein</fullName>
    </submittedName>
</protein>
<name>A0A067REI3_ZOONE</name>
<organism evidence="4 5">
    <name type="scientific">Zootermopsis nevadensis</name>
    <name type="common">Dampwood termite</name>
    <dbReference type="NCBI Taxonomy" id="136037"/>
    <lineage>
        <taxon>Eukaryota</taxon>
        <taxon>Metazoa</taxon>
        <taxon>Ecdysozoa</taxon>
        <taxon>Arthropoda</taxon>
        <taxon>Hexapoda</taxon>
        <taxon>Insecta</taxon>
        <taxon>Pterygota</taxon>
        <taxon>Neoptera</taxon>
        <taxon>Polyneoptera</taxon>
        <taxon>Dictyoptera</taxon>
        <taxon>Blattodea</taxon>
        <taxon>Blattoidea</taxon>
        <taxon>Termitoidae</taxon>
        <taxon>Termopsidae</taxon>
        <taxon>Zootermopsis</taxon>
    </lineage>
</organism>
<evidence type="ECO:0000256" key="1">
    <source>
        <dbReference type="ARBA" id="ARBA00023054"/>
    </source>
</evidence>
<gene>
    <name evidence="4" type="ORF">L798_07677</name>
</gene>
<dbReference type="AlphaFoldDB" id="A0A067REI3"/>
<feature type="coiled-coil region" evidence="2">
    <location>
        <begin position="133"/>
        <end position="160"/>
    </location>
</feature>
<evidence type="ECO:0000259" key="3">
    <source>
        <dbReference type="Pfam" id="PF13863"/>
    </source>
</evidence>
<dbReference type="EMBL" id="KK852685">
    <property type="protein sequence ID" value="KDR18488.1"/>
    <property type="molecule type" value="Genomic_DNA"/>
</dbReference>
<dbReference type="Proteomes" id="UP000027135">
    <property type="component" value="Unassembled WGS sequence"/>
</dbReference>
<dbReference type="OMA" id="CADKKRV"/>
<dbReference type="Pfam" id="PF13863">
    <property type="entry name" value="DUF4200"/>
    <property type="match status" value="1"/>
</dbReference>
<feature type="domain" description="DUF4200" evidence="3">
    <location>
        <begin position="82"/>
        <end position="196"/>
    </location>
</feature>
<evidence type="ECO:0000313" key="4">
    <source>
        <dbReference type="EMBL" id="KDR18488.1"/>
    </source>
</evidence>
<dbReference type="PANTHER" id="PTHR21683:SF2">
    <property type="entry name" value="COILED-COIL DOMAIN-CONTAINING PROTEIN 42 LIKE-2-LIKE"/>
    <property type="match status" value="1"/>
</dbReference>
<dbReference type="InterPro" id="IPR025252">
    <property type="entry name" value="DUF4200"/>
</dbReference>